<dbReference type="EMBL" id="JARGYT010000023">
    <property type="protein sequence ID" value="MDZ5762154.1"/>
    <property type="molecule type" value="Genomic_DNA"/>
</dbReference>
<evidence type="ECO:0000313" key="2">
    <source>
        <dbReference type="Proteomes" id="UP001293791"/>
    </source>
</evidence>
<gene>
    <name evidence="1" type="ORF">Cyrtocomes_00525</name>
</gene>
<comment type="caution">
    <text evidence="1">The sequence shown here is derived from an EMBL/GenBank/DDBJ whole genome shotgun (WGS) entry which is preliminary data.</text>
</comment>
<evidence type="ECO:0000313" key="1">
    <source>
        <dbReference type="EMBL" id="MDZ5762154.1"/>
    </source>
</evidence>
<keyword evidence="2" id="KW-1185">Reference proteome</keyword>
<protein>
    <submittedName>
        <fullName evidence="1">Uncharacterized protein</fullName>
    </submittedName>
</protein>
<sequence>MVQNQHKIIELGSADKLVMGNGGRKEEGNISLKSTKECLFNQLNYIIVKIMINMMITELGSADELVMGGREGLVKATKSVLINV</sequence>
<dbReference type="Proteomes" id="UP001293791">
    <property type="component" value="Unassembled WGS sequence"/>
</dbReference>
<name>A0ABU5L7Q5_9RICK</name>
<accession>A0ABU5L7Q5</accession>
<dbReference type="RefSeq" id="WP_322497638.1">
    <property type="nucleotide sequence ID" value="NZ_JARGYT010000023.1"/>
</dbReference>
<organism evidence="1 2">
    <name type="scientific">Candidatus Cyrtobacter comes</name>
    <dbReference type="NCBI Taxonomy" id="675776"/>
    <lineage>
        <taxon>Bacteria</taxon>
        <taxon>Pseudomonadati</taxon>
        <taxon>Pseudomonadota</taxon>
        <taxon>Alphaproteobacteria</taxon>
        <taxon>Rickettsiales</taxon>
        <taxon>Candidatus Midichloriaceae</taxon>
        <taxon>Candidatus Cyrtobacter</taxon>
    </lineage>
</organism>
<proteinExistence type="predicted"/>
<reference evidence="1 2" key="1">
    <citation type="submission" date="2023-02" db="EMBL/GenBank/DDBJ databases">
        <title>Host association and intracellularity evolved multiple times independently in the Rickettsiales.</title>
        <authorList>
            <person name="Castelli M."/>
            <person name="Nardi T."/>
            <person name="Gammuto L."/>
            <person name="Bellinzona G."/>
            <person name="Sabaneyeva E."/>
            <person name="Potekhin A."/>
            <person name="Serra V."/>
            <person name="Petroni G."/>
            <person name="Sassera D."/>
        </authorList>
    </citation>
    <scope>NUCLEOTIDE SEQUENCE [LARGE SCALE GENOMIC DNA]</scope>
    <source>
        <strain evidence="1 2">BOD18</strain>
    </source>
</reference>